<keyword evidence="1" id="KW-0812">Transmembrane</keyword>
<evidence type="ECO:0008006" key="4">
    <source>
        <dbReference type="Google" id="ProtNLM"/>
    </source>
</evidence>
<dbReference type="InterPro" id="IPR032713">
    <property type="entry name" value="EmrE"/>
</dbReference>
<protein>
    <recommendedName>
        <fullName evidence="4">EamA domain-containing protein</fullName>
    </recommendedName>
</protein>
<keyword evidence="3" id="KW-1185">Reference proteome</keyword>
<name>A0A7V9YXL9_9BACL</name>
<accession>A0A7V9YXL9</accession>
<reference evidence="2 3" key="1">
    <citation type="submission" date="2020-07" db="EMBL/GenBank/DDBJ databases">
        <title>Genomic Encyclopedia of Type Strains, Phase IV (KMG-IV): sequencing the most valuable type-strain genomes for metagenomic binning, comparative biology and taxonomic classification.</title>
        <authorList>
            <person name="Goeker M."/>
        </authorList>
    </citation>
    <scope>NUCLEOTIDE SEQUENCE [LARGE SCALE GENOMIC DNA]</scope>
    <source>
        <strain evidence="2 3">DSM 25220</strain>
    </source>
</reference>
<dbReference type="Pfam" id="PF13536">
    <property type="entry name" value="EmrE"/>
    <property type="match status" value="1"/>
</dbReference>
<gene>
    <name evidence="2" type="ORF">HNQ85_000513</name>
</gene>
<organism evidence="2 3">
    <name type="scientific">[Anoxybacillus] calidus</name>
    <dbReference type="NCBI Taxonomy" id="575178"/>
    <lineage>
        <taxon>Bacteria</taxon>
        <taxon>Bacillati</taxon>
        <taxon>Bacillota</taxon>
        <taxon>Bacilli</taxon>
        <taxon>Bacillales</taxon>
        <taxon>Anoxybacillaceae</taxon>
        <taxon>Paranoxybacillus</taxon>
    </lineage>
</organism>
<feature type="transmembrane region" description="Helical" evidence="1">
    <location>
        <begin position="38"/>
        <end position="62"/>
    </location>
</feature>
<dbReference type="AlphaFoldDB" id="A0A7V9YXL9"/>
<proteinExistence type="predicted"/>
<evidence type="ECO:0000313" key="2">
    <source>
        <dbReference type="EMBL" id="MBA2870255.1"/>
    </source>
</evidence>
<keyword evidence="1" id="KW-0472">Membrane</keyword>
<sequence length="81" mass="8953">MTLLFFCVTDNGKRERQKLAAVEATQSMEVLFTVAGEFILLASPFPSALSWCGMFIVMFGMVSHSYASHKSKVTDKQEVSA</sequence>
<dbReference type="EMBL" id="JACDUU010000001">
    <property type="protein sequence ID" value="MBA2870255.1"/>
    <property type="molecule type" value="Genomic_DNA"/>
</dbReference>
<comment type="caution">
    <text evidence="2">The sequence shown here is derived from an EMBL/GenBank/DDBJ whole genome shotgun (WGS) entry which is preliminary data.</text>
</comment>
<evidence type="ECO:0000313" key="3">
    <source>
        <dbReference type="Proteomes" id="UP000580891"/>
    </source>
</evidence>
<keyword evidence="1" id="KW-1133">Transmembrane helix</keyword>
<dbReference type="Proteomes" id="UP000580891">
    <property type="component" value="Unassembled WGS sequence"/>
</dbReference>
<evidence type="ECO:0000256" key="1">
    <source>
        <dbReference type="SAM" id="Phobius"/>
    </source>
</evidence>